<name>A0A7X0H3R6_9BACT</name>
<feature type="region of interest" description="Disordered" evidence="10">
    <location>
        <begin position="60"/>
        <end position="122"/>
    </location>
</feature>
<dbReference type="AlphaFoldDB" id="A0A7X0H3R6"/>
<dbReference type="Proteomes" id="UP000541810">
    <property type="component" value="Unassembled WGS sequence"/>
</dbReference>
<evidence type="ECO:0000256" key="8">
    <source>
        <dbReference type="ARBA" id="ARBA00023316"/>
    </source>
</evidence>
<proteinExistence type="inferred from homology"/>
<dbReference type="GO" id="GO:0008360">
    <property type="term" value="P:regulation of cell shape"/>
    <property type="evidence" value="ECO:0007669"/>
    <property type="project" value="UniProtKB-UniRule"/>
</dbReference>
<comment type="pathway">
    <text evidence="1 9">Cell wall biogenesis; peptidoglycan biosynthesis.</text>
</comment>
<evidence type="ECO:0000256" key="5">
    <source>
        <dbReference type="ARBA" id="ARBA00022801"/>
    </source>
</evidence>
<dbReference type="InterPro" id="IPR005490">
    <property type="entry name" value="LD_TPept_cat_dom"/>
</dbReference>
<dbReference type="InterPro" id="IPR038063">
    <property type="entry name" value="Transpep_catalytic_dom"/>
</dbReference>
<keyword evidence="13" id="KW-1185">Reference proteome</keyword>
<sequence length="401" mass="44349">MQSQSPRRNMSSRRRKGMGKAPKILLLAAVLVGVVYFFWGGDSGNSPVADAADRPAESIASTDLPTLDSPRTDLIITPPLPDASRDTTPTPRPQIRPIEPLPEPQPARVEPTPEPPAPVEADPEIVRTVKELTEAIPAPKPFTSGADAATLYNRGDELIADGQLIEGRSLLSRLLFAENLKLSAADADAVRQRLAEVNRELLWTRQITDGDTITKPFQNDGKYLSQIGVQHRVPYQLLERINNMDARNLQKDQIIKVIQGPLHARVSKTRFVMDVYAIDAQGMPVFVQSFPVGLGKNTPMGNWEVIKGSKVQNPSWKDELNGDYFASDDPENPIGEYWIAIEGLDDDNRDKRGFGIHGTIEPDSIGKEESRGCIRLLDDDIEMVYYMLTDHSQGSTVQIVP</sequence>
<dbReference type="PANTHER" id="PTHR30582">
    <property type="entry name" value="L,D-TRANSPEPTIDASE"/>
    <property type="match status" value="1"/>
</dbReference>
<dbReference type="PANTHER" id="PTHR30582:SF24">
    <property type="entry name" value="L,D-TRANSPEPTIDASE ERFK_SRFK-RELATED"/>
    <property type="match status" value="1"/>
</dbReference>
<dbReference type="CDD" id="cd16913">
    <property type="entry name" value="YkuD_like"/>
    <property type="match status" value="1"/>
</dbReference>
<dbReference type="EMBL" id="JACHGY010000001">
    <property type="protein sequence ID" value="MBB6428512.1"/>
    <property type="molecule type" value="Genomic_DNA"/>
</dbReference>
<dbReference type="GO" id="GO:0071555">
    <property type="term" value="P:cell wall organization"/>
    <property type="evidence" value="ECO:0007669"/>
    <property type="project" value="UniProtKB-UniRule"/>
</dbReference>
<evidence type="ECO:0000256" key="4">
    <source>
        <dbReference type="ARBA" id="ARBA00022679"/>
    </source>
</evidence>
<evidence type="ECO:0000256" key="7">
    <source>
        <dbReference type="ARBA" id="ARBA00022984"/>
    </source>
</evidence>
<dbReference type="UniPathway" id="UPA00219"/>
<evidence type="ECO:0000313" key="12">
    <source>
        <dbReference type="EMBL" id="MBB6428512.1"/>
    </source>
</evidence>
<feature type="domain" description="L,D-TPase catalytic" evidence="11">
    <location>
        <begin position="262"/>
        <end position="400"/>
    </location>
</feature>
<keyword evidence="5" id="KW-0378">Hydrolase</keyword>
<evidence type="ECO:0000313" key="13">
    <source>
        <dbReference type="Proteomes" id="UP000541810"/>
    </source>
</evidence>
<gene>
    <name evidence="12" type="ORF">HNQ40_000318</name>
</gene>
<evidence type="ECO:0000259" key="11">
    <source>
        <dbReference type="PROSITE" id="PS52029"/>
    </source>
</evidence>
<organism evidence="12 13">
    <name type="scientific">Algisphaera agarilytica</name>
    <dbReference type="NCBI Taxonomy" id="1385975"/>
    <lineage>
        <taxon>Bacteria</taxon>
        <taxon>Pseudomonadati</taxon>
        <taxon>Planctomycetota</taxon>
        <taxon>Phycisphaerae</taxon>
        <taxon>Phycisphaerales</taxon>
        <taxon>Phycisphaeraceae</taxon>
        <taxon>Algisphaera</taxon>
    </lineage>
</organism>
<dbReference type="GO" id="GO:0018104">
    <property type="term" value="P:peptidoglycan-protein cross-linking"/>
    <property type="evidence" value="ECO:0007669"/>
    <property type="project" value="TreeGrafter"/>
</dbReference>
<evidence type="ECO:0000256" key="1">
    <source>
        <dbReference type="ARBA" id="ARBA00004752"/>
    </source>
</evidence>
<keyword evidence="3" id="KW-0328">Glycosyltransferase</keyword>
<reference evidence="12 13" key="1">
    <citation type="submission" date="2020-08" db="EMBL/GenBank/DDBJ databases">
        <title>Genomic Encyclopedia of Type Strains, Phase IV (KMG-IV): sequencing the most valuable type-strain genomes for metagenomic binning, comparative biology and taxonomic classification.</title>
        <authorList>
            <person name="Goeker M."/>
        </authorList>
    </citation>
    <scope>NUCLEOTIDE SEQUENCE [LARGE SCALE GENOMIC DNA]</scope>
    <source>
        <strain evidence="12 13">DSM 103725</strain>
    </source>
</reference>
<evidence type="ECO:0000256" key="9">
    <source>
        <dbReference type="PROSITE-ProRule" id="PRU01373"/>
    </source>
</evidence>
<dbReference type="Pfam" id="PF03734">
    <property type="entry name" value="YkuD"/>
    <property type="match status" value="1"/>
</dbReference>
<dbReference type="GO" id="GO:0016757">
    <property type="term" value="F:glycosyltransferase activity"/>
    <property type="evidence" value="ECO:0007669"/>
    <property type="project" value="UniProtKB-KW"/>
</dbReference>
<comment type="similarity">
    <text evidence="2">Belongs to the YkuD family.</text>
</comment>
<dbReference type="RefSeq" id="WP_184675728.1">
    <property type="nucleotide sequence ID" value="NZ_JACHGY010000001.1"/>
</dbReference>
<comment type="caution">
    <text evidence="12">The sequence shown here is derived from an EMBL/GenBank/DDBJ whole genome shotgun (WGS) entry which is preliminary data.</text>
</comment>
<keyword evidence="12" id="KW-0449">Lipoprotein</keyword>
<protein>
    <submittedName>
        <fullName evidence="12">Lipoprotein-anchoring transpeptidase ErfK/SrfK/nitrogen fixation-related uncharacterized protein</fullName>
    </submittedName>
</protein>
<dbReference type="Gene3D" id="2.40.440.10">
    <property type="entry name" value="L,D-transpeptidase catalytic domain-like"/>
    <property type="match status" value="1"/>
</dbReference>
<dbReference type="GO" id="GO:0005576">
    <property type="term" value="C:extracellular region"/>
    <property type="evidence" value="ECO:0007669"/>
    <property type="project" value="TreeGrafter"/>
</dbReference>
<keyword evidence="6 9" id="KW-0133">Cell shape</keyword>
<keyword evidence="8 9" id="KW-0961">Cell wall biogenesis/degradation</keyword>
<evidence type="ECO:0000256" key="3">
    <source>
        <dbReference type="ARBA" id="ARBA00022676"/>
    </source>
</evidence>
<feature type="compositionally biased region" description="Pro residues" evidence="10">
    <location>
        <begin position="90"/>
        <end position="105"/>
    </location>
</feature>
<evidence type="ECO:0000256" key="6">
    <source>
        <dbReference type="ARBA" id="ARBA00022960"/>
    </source>
</evidence>
<accession>A0A7X0H3R6</accession>
<keyword evidence="4" id="KW-0808">Transferase</keyword>
<evidence type="ECO:0000256" key="2">
    <source>
        <dbReference type="ARBA" id="ARBA00005992"/>
    </source>
</evidence>
<dbReference type="PROSITE" id="PS52029">
    <property type="entry name" value="LD_TPASE"/>
    <property type="match status" value="1"/>
</dbReference>
<feature type="active site" description="Proton donor/acceptor" evidence="9">
    <location>
        <position position="357"/>
    </location>
</feature>
<evidence type="ECO:0000256" key="10">
    <source>
        <dbReference type="SAM" id="MobiDB-lite"/>
    </source>
</evidence>
<dbReference type="InterPro" id="IPR050979">
    <property type="entry name" value="LD-transpeptidase"/>
</dbReference>
<dbReference type="SUPFAM" id="SSF141523">
    <property type="entry name" value="L,D-transpeptidase catalytic domain-like"/>
    <property type="match status" value="1"/>
</dbReference>
<feature type="active site" description="Nucleophile" evidence="9">
    <location>
        <position position="373"/>
    </location>
</feature>
<dbReference type="GO" id="GO:0071972">
    <property type="term" value="F:peptidoglycan L,D-transpeptidase activity"/>
    <property type="evidence" value="ECO:0007669"/>
    <property type="project" value="TreeGrafter"/>
</dbReference>
<keyword evidence="7 9" id="KW-0573">Peptidoglycan synthesis</keyword>